<organism evidence="7">
    <name type="scientific">Hemiselmis andersenii</name>
    <name type="common">Cryptophyte alga</name>
    <dbReference type="NCBI Taxonomy" id="464988"/>
    <lineage>
        <taxon>Eukaryota</taxon>
        <taxon>Cryptophyceae</taxon>
        <taxon>Cryptomonadales</taxon>
        <taxon>Hemiselmidaceae</taxon>
        <taxon>Hemiselmis</taxon>
    </lineage>
</organism>
<dbReference type="GO" id="GO:0003899">
    <property type="term" value="F:DNA-directed RNA polymerase activity"/>
    <property type="evidence" value="ECO:0007669"/>
    <property type="project" value="InterPro"/>
</dbReference>
<feature type="region of interest" description="Disordered" evidence="6">
    <location>
        <begin position="1"/>
        <end position="38"/>
    </location>
</feature>
<comment type="subcellular location">
    <subcellularLocation>
        <location evidence="1">Nucleus</location>
    </subcellularLocation>
</comment>
<evidence type="ECO:0000313" key="7">
    <source>
        <dbReference type="EMBL" id="CAD8755385.1"/>
    </source>
</evidence>
<keyword evidence="4" id="KW-0539">Nucleus</keyword>
<dbReference type="AlphaFoldDB" id="A0A6T8PCF3"/>
<evidence type="ECO:0000256" key="4">
    <source>
        <dbReference type="ARBA" id="ARBA00023242"/>
    </source>
</evidence>
<proteinExistence type="inferred from homology"/>
<accession>A0A6T8PCF3</accession>
<dbReference type="PIRSF" id="PIRSF500154">
    <property type="entry name" value="RPB6"/>
    <property type="match status" value="1"/>
</dbReference>
<dbReference type="InterPro" id="IPR028363">
    <property type="entry name" value="RPB6"/>
</dbReference>
<dbReference type="EMBL" id="HBFK01036181">
    <property type="protein sequence ID" value="CAD8755385.1"/>
    <property type="molecule type" value="Transcribed_RNA"/>
</dbReference>
<dbReference type="GO" id="GO:0005736">
    <property type="term" value="C:RNA polymerase I complex"/>
    <property type="evidence" value="ECO:0007669"/>
    <property type="project" value="TreeGrafter"/>
</dbReference>
<dbReference type="NCBIfam" id="NF002208">
    <property type="entry name" value="PRK01099.1-3"/>
    <property type="match status" value="1"/>
</dbReference>
<dbReference type="InterPro" id="IPR006111">
    <property type="entry name" value="Rpo6/Rpb6"/>
</dbReference>
<dbReference type="SUPFAM" id="SSF63562">
    <property type="entry name" value="RPB6/omega subunit-like"/>
    <property type="match status" value="1"/>
</dbReference>
<dbReference type="PROSITE" id="PS01111">
    <property type="entry name" value="RNA_POL_K_14KD"/>
    <property type="match status" value="1"/>
</dbReference>
<dbReference type="SMART" id="SM01409">
    <property type="entry name" value="RNA_pol_Rpb6"/>
    <property type="match status" value="1"/>
</dbReference>
<dbReference type="PANTHER" id="PTHR47227:SF5">
    <property type="entry name" value="DNA-DIRECTED RNA POLYMERASES I, II, AND III SUBUNIT RPABC2"/>
    <property type="match status" value="1"/>
</dbReference>
<evidence type="ECO:0000256" key="2">
    <source>
        <dbReference type="ARBA" id="ARBA00022478"/>
    </source>
</evidence>
<keyword evidence="2" id="KW-0240">DNA-directed RNA polymerase</keyword>
<feature type="compositionally biased region" description="Acidic residues" evidence="6">
    <location>
        <begin position="17"/>
        <end position="26"/>
    </location>
</feature>
<feature type="region of interest" description="Disordered" evidence="6">
    <location>
        <begin position="43"/>
        <end position="62"/>
    </location>
</feature>
<dbReference type="Gene3D" id="3.90.940.10">
    <property type="match status" value="1"/>
</dbReference>
<dbReference type="GO" id="GO:0006360">
    <property type="term" value="P:transcription by RNA polymerase I"/>
    <property type="evidence" value="ECO:0007669"/>
    <property type="project" value="TreeGrafter"/>
</dbReference>
<evidence type="ECO:0000313" key="8">
    <source>
        <dbReference type="EMBL" id="CAD8957201.1"/>
    </source>
</evidence>
<dbReference type="PIRSF" id="PIRSF000778">
    <property type="entry name" value="RpoK/RPB6"/>
    <property type="match status" value="1"/>
</dbReference>
<dbReference type="Pfam" id="PF01192">
    <property type="entry name" value="RNA_pol_Rpb6"/>
    <property type="match status" value="1"/>
</dbReference>
<evidence type="ECO:0000256" key="5">
    <source>
        <dbReference type="ARBA" id="ARBA00025773"/>
    </source>
</evidence>
<dbReference type="InterPro" id="IPR020708">
    <property type="entry name" value="DNA-dir_RNA_polK_14-18kDa_CS"/>
</dbReference>
<sequence length="142" mass="15710">MSDDGGGSDMDQGMGEDTFEDEEEVPGEGTGGEMESEVIVEEEAAGGMTLEGRKKQKRTTTPYMTKYERARIIGTRALQISMNAPVMVDVGKDTDPMKIAMLELAARKIPFIIRRTLPNGTSEDWAVNELVVEHHALTDRYK</sequence>
<protein>
    <submittedName>
        <fullName evidence="7">Uncharacterized protein</fullName>
    </submittedName>
</protein>
<dbReference type="EMBL" id="HBFX01019347">
    <property type="protein sequence ID" value="CAD8957201.1"/>
    <property type="molecule type" value="Transcribed_RNA"/>
</dbReference>
<dbReference type="HAMAP" id="MF_00192">
    <property type="entry name" value="RNApol_arch_Rpo6"/>
    <property type="match status" value="1"/>
</dbReference>
<dbReference type="InterPro" id="IPR006110">
    <property type="entry name" value="Pol_omega/Rpo6/RPB6"/>
</dbReference>
<evidence type="ECO:0000256" key="1">
    <source>
        <dbReference type="ARBA" id="ARBA00004123"/>
    </source>
</evidence>
<dbReference type="GO" id="GO:0003677">
    <property type="term" value="F:DNA binding"/>
    <property type="evidence" value="ECO:0007669"/>
    <property type="project" value="InterPro"/>
</dbReference>
<dbReference type="GO" id="GO:0042797">
    <property type="term" value="P:tRNA transcription by RNA polymerase III"/>
    <property type="evidence" value="ECO:0007669"/>
    <property type="project" value="TreeGrafter"/>
</dbReference>
<dbReference type="InterPro" id="IPR036161">
    <property type="entry name" value="RPB6/omega-like_sf"/>
</dbReference>
<reference evidence="7" key="1">
    <citation type="submission" date="2021-01" db="EMBL/GenBank/DDBJ databases">
        <authorList>
            <person name="Corre E."/>
            <person name="Pelletier E."/>
            <person name="Niang G."/>
            <person name="Scheremetjew M."/>
            <person name="Finn R."/>
            <person name="Kale V."/>
            <person name="Holt S."/>
            <person name="Cochrane G."/>
            <person name="Meng A."/>
            <person name="Brown T."/>
            <person name="Cohen L."/>
        </authorList>
    </citation>
    <scope>NUCLEOTIDE SEQUENCE</scope>
    <source>
        <strain evidence="7">CCMP441</strain>
        <strain evidence="8">CCMP644</strain>
    </source>
</reference>
<comment type="similarity">
    <text evidence="5">Belongs to the archaeal Rpo6/eukaryotic RPB6 RNA polymerase subunit family.</text>
</comment>
<gene>
    <name evidence="8" type="ORF">HAND00432_LOCUS11740</name>
    <name evidence="7" type="ORF">HAND1043_LOCUS21893</name>
</gene>
<dbReference type="PANTHER" id="PTHR47227">
    <property type="entry name" value="DNA-DIRECTED RNA POLYMERASE SUBUNIT K"/>
    <property type="match status" value="1"/>
</dbReference>
<evidence type="ECO:0000256" key="6">
    <source>
        <dbReference type="SAM" id="MobiDB-lite"/>
    </source>
</evidence>
<dbReference type="GO" id="GO:0005665">
    <property type="term" value="C:RNA polymerase II, core complex"/>
    <property type="evidence" value="ECO:0007669"/>
    <property type="project" value="InterPro"/>
</dbReference>
<name>A0A6T8PCF3_HEMAN</name>
<keyword evidence="3" id="KW-0804">Transcription</keyword>
<dbReference type="GO" id="GO:0006366">
    <property type="term" value="P:transcription by RNA polymerase II"/>
    <property type="evidence" value="ECO:0007669"/>
    <property type="project" value="TreeGrafter"/>
</dbReference>
<evidence type="ECO:0000256" key="3">
    <source>
        <dbReference type="ARBA" id="ARBA00023163"/>
    </source>
</evidence>
<dbReference type="GO" id="GO:0005666">
    <property type="term" value="C:RNA polymerase III complex"/>
    <property type="evidence" value="ECO:0007669"/>
    <property type="project" value="TreeGrafter"/>
</dbReference>